<comment type="caution">
    <text evidence="7">The sequence shown here is derived from an EMBL/GenBank/DDBJ whole genome shotgun (WGS) entry which is preliminary data.</text>
</comment>
<keyword evidence="4 6" id="KW-1133">Transmembrane helix</keyword>
<evidence type="ECO:0000256" key="5">
    <source>
        <dbReference type="ARBA" id="ARBA00023136"/>
    </source>
</evidence>
<dbReference type="EMBL" id="JASBNA010000003">
    <property type="protein sequence ID" value="KAK7693545.1"/>
    <property type="molecule type" value="Genomic_DNA"/>
</dbReference>
<dbReference type="SUPFAM" id="SSF53474">
    <property type="entry name" value="alpha/beta-Hydrolases"/>
    <property type="match status" value="1"/>
</dbReference>
<protein>
    <recommendedName>
        <fullName evidence="9">DUF726-domain-containing protein</fullName>
    </recommendedName>
</protein>
<evidence type="ECO:0000256" key="2">
    <source>
        <dbReference type="ARBA" id="ARBA00009824"/>
    </source>
</evidence>
<name>A0AAW0GR71_9APHY</name>
<dbReference type="PANTHER" id="PTHR17920:SF22">
    <property type="entry name" value="DUF726 DOMAIN PROTEIN (AFU_ORTHOLOGUE AFUA_2G12860)"/>
    <property type="match status" value="1"/>
</dbReference>
<keyword evidence="8" id="KW-1185">Reference proteome</keyword>
<comment type="similarity">
    <text evidence="2">Belongs to the TMCO4 family.</text>
</comment>
<dbReference type="Pfam" id="PF05277">
    <property type="entry name" value="DUF726"/>
    <property type="match status" value="1"/>
</dbReference>
<evidence type="ECO:0000313" key="7">
    <source>
        <dbReference type="EMBL" id="KAK7693545.1"/>
    </source>
</evidence>
<evidence type="ECO:0000256" key="4">
    <source>
        <dbReference type="ARBA" id="ARBA00022989"/>
    </source>
</evidence>
<accession>A0AAW0GR71</accession>
<reference evidence="7 8" key="1">
    <citation type="submission" date="2022-09" db="EMBL/GenBank/DDBJ databases">
        <authorList>
            <person name="Palmer J.M."/>
        </authorList>
    </citation>
    <scope>NUCLEOTIDE SEQUENCE [LARGE SCALE GENOMIC DNA]</scope>
    <source>
        <strain evidence="7 8">DSM 7382</strain>
    </source>
</reference>
<feature type="transmembrane region" description="Helical" evidence="6">
    <location>
        <begin position="185"/>
        <end position="206"/>
    </location>
</feature>
<evidence type="ECO:0000256" key="3">
    <source>
        <dbReference type="ARBA" id="ARBA00022692"/>
    </source>
</evidence>
<evidence type="ECO:0000256" key="1">
    <source>
        <dbReference type="ARBA" id="ARBA00004141"/>
    </source>
</evidence>
<dbReference type="InterPro" id="IPR007941">
    <property type="entry name" value="DUF726"/>
</dbReference>
<dbReference type="GO" id="GO:0016020">
    <property type="term" value="C:membrane"/>
    <property type="evidence" value="ECO:0007669"/>
    <property type="project" value="UniProtKB-SubCell"/>
</dbReference>
<gene>
    <name evidence="7" type="ORF">QCA50_003114</name>
</gene>
<organism evidence="7 8">
    <name type="scientific">Cerrena zonata</name>
    <dbReference type="NCBI Taxonomy" id="2478898"/>
    <lineage>
        <taxon>Eukaryota</taxon>
        <taxon>Fungi</taxon>
        <taxon>Dikarya</taxon>
        <taxon>Basidiomycota</taxon>
        <taxon>Agaricomycotina</taxon>
        <taxon>Agaricomycetes</taxon>
        <taxon>Polyporales</taxon>
        <taxon>Cerrenaceae</taxon>
        <taxon>Cerrena</taxon>
    </lineage>
</organism>
<evidence type="ECO:0000313" key="8">
    <source>
        <dbReference type="Proteomes" id="UP001385951"/>
    </source>
</evidence>
<feature type="transmembrane region" description="Helical" evidence="6">
    <location>
        <begin position="226"/>
        <end position="249"/>
    </location>
</feature>
<dbReference type="Proteomes" id="UP001385951">
    <property type="component" value="Unassembled WGS sequence"/>
</dbReference>
<evidence type="ECO:0008006" key="9">
    <source>
        <dbReference type="Google" id="ProtNLM"/>
    </source>
</evidence>
<comment type="subcellular location">
    <subcellularLocation>
        <location evidence="1">Membrane</location>
        <topology evidence="1">Multi-pass membrane protein</topology>
    </subcellularLocation>
</comment>
<sequence length="560" mass="60301">MIEKTNDLTQVIPPKELDATQLDTVFQYFMRRLASHRNSTTRYAENEAALSSSSGSTRQKERFLEAIDHWAQELLKNAWAACRCPMSDECPTLDPLSDTSTVGLPPLPPQEQVSRLLQTILFLHLTTSTQYHAHTRTFLFSLASVNEDTIAETLKHPESAIEEAERKTRTARDDQASQSLVLRRVGIGLGAVAGGVLIGVTGGLAAPLVGAGVTSVLGWLGVGGTAAGILASGLASSSIVCGALFGAYGSKKSAELVGRFTKEVEDLAILPVHTPSDTLAVRLCVSGWLESPDDVVAPWTIFGGADTFALQWEVDALMTLSNALLALMKSQAIKYVRAEIIKRTVLASLFAALSPTAWLKIGQIIDNPWIHARTLAVKTGKVLGILIEQRVLGNRPVTLVGYSLGSLVVFEALQHLASLPPEKTAHLIQDVYLFGSPISTDPRTWSAARRVVSGRLVNGYGKDDYILAVLSRVSNASWNVAGLTAVEVQGVENIACEGVEGHLKWRGMIGKVLEECKAPGLVNSEVEQQVENRAKKIEQIMDLSPDDVEDVLQKGPDAGS</sequence>
<keyword evidence="3 6" id="KW-0812">Transmembrane</keyword>
<dbReference type="PANTHER" id="PTHR17920">
    <property type="entry name" value="TRANSMEMBRANE AND COILED-COIL DOMAIN-CONTAINING PROTEIN 4 TMCO4"/>
    <property type="match status" value="1"/>
</dbReference>
<dbReference type="AlphaFoldDB" id="A0AAW0GR71"/>
<keyword evidence="5 6" id="KW-0472">Membrane</keyword>
<evidence type="ECO:0000256" key="6">
    <source>
        <dbReference type="SAM" id="Phobius"/>
    </source>
</evidence>
<proteinExistence type="inferred from homology"/>
<dbReference type="InterPro" id="IPR029058">
    <property type="entry name" value="AB_hydrolase_fold"/>
</dbReference>